<proteinExistence type="predicted"/>
<dbReference type="Pfam" id="PF05870">
    <property type="entry name" value="PA_decarbox"/>
    <property type="match status" value="3"/>
</dbReference>
<dbReference type="PANTHER" id="PTHR40087">
    <property type="entry name" value="PHENOLIC ACID DECARBOXYLASE PADC"/>
    <property type="match status" value="1"/>
</dbReference>
<name>A0A1U9X475_CONJP</name>
<protein>
    <submittedName>
        <fullName evidence="2">Phenolic acid decarboxylase</fullName>
    </submittedName>
</protein>
<evidence type="ECO:0000313" key="2">
    <source>
        <dbReference type="EMBL" id="AQY75547.1"/>
    </source>
</evidence>
<feature type="region of interest" description="Disordered" evidence="1">
    <location>
        <begin position="342"/>
        <end position="361"/>
    </location>
</feature>
<dbReference type="AlphaFoldDB" id="A0A1U9X475"/>
<feature type="compositionally biased region" description="Polar residues" evidence="1">
    <location>
        <begin position="342"/>
        <end position="351"/>
    </location>
</feature>
<dbReference type="InterPro" id="IPR012674">
    <property type="entry name" value="Calycin"/>
</dbReference>
<accession>A0A1U9X475</accession>
<dbReference type="EMBL" id="KX980420">
    <property type="protein sequence ID" value="AQY75547.1"/>
    <property type="molecule type" value="Genomic_DNA"/>
</dbReference>
<dbReference type="InterPro" id="IPR008729">
    <property type="entry name" value="PA_de_COase"/>
</dbReference>
<dbReference type="SUPFAM" id="SSF50814">
    <property type="entry name" value="Lipocalins"/>
    <property type="match status" value="2"/>
</dbReference>
<evidence type="ECO:0000256" key="1">
    <source>
        <dbReference type="SAM" id="MobiDB-lite"/>
    </source>
</evidence>
<dbReference type="PANTHER" id="PTHR40087:SF1">
    <property type="entry name" value="PHENOLIC ACID DECARBOXYLASE PADC"/>
    <property type="match status" value="1"/>
</dbReference>
<sequence length="398" mass="44784">MPAHVISSSAEKLSKNQMNLPHDQPKNSTVIMTSDNLIRPLETKTCSQDISNITGKHLVYSYENGWLCEIYVKNATTLDYRIHSGIVANRWVKDQEINVVQLPGKDLFKVSWAEPTGTAVSLCINLEARQHHGVVFFPEWISTNAAKTARFQNDHLDEMRRLRDAGPIYPIYVVDEFAEMVQAEDVGMDDNQLISVSPSGFASTLKHLCEVNNLAHKLAHFGEKWGSRDTRALVGKHFVFAYQSGWQHELYVRSESSIDYKIRSSPETAWHISKAQKAHVLRLTGPNRYIISWSDLAGISVSLTLDLDVQQFHGVHFFPQWILTGPKNLTISTLKSSKHSNALSLPQQNGHSHGHSDVDQVTSYRDAGPTYPLQLVSEFSVIFSVDECGVEDDSRIMN</sequence>
<organism evidence="2">
    <name type="scientific">Conocephalum japonicum</name>
    <name type="common">Liverwort</name>
    <name type="synonym">Conocephalum supradecompositum</name>
    <dbReference type="NCBI Taxonomy" id="134427"/>
    <lineage>
        <taxon>Eukaryota</taxon>
        <taxon>Viridiplantae</taxon>
        <taxon>Streptophyta</taxon>
        <taxon>Embryophyta</taxon>
        <taxon>Marchantiophyta</taxon>
        <taxon>Marchantiopsida</taxon>
        <taxon>Marchantiidae</taxon>
        <taxon>Marchantiales</taxon>
        <taxon>Conocephalaceae</taxon>
        <taxon>Conocephalum</taxon>
    </lineage>
</organism>
<dbReference type="Gene3D" id="2.40.128.20">
    <property type="match status" value="2"/>
</dbReference>
<dbReference type="CDD" id="cd14241">
    <property type="entry name" value="PAD"/>
    <property type="match status" value="1"/>
</dbReference>
<reference evidence="2" key="1">
    <citation type="journal article" date="2016" name="Biochem. Biophys. Res. Commun.">
        <title>Cloning and functional characterization of a phenolic acid decarboxylase from the liverwort Conocephalum japonicum.</title>
        <authorList>
            <person name="Gao S."/>
            <person name="Yu H.N."/>
            <person name="Wu Y.F."/>
            <person name="Liu X.Y."/>
            <person name="Cheng A.X."/>
            <person name="Lou H.X."/>
        </authorList>
    </citation>
    <scope>NUCLEOTIDE SEQUENCE</scope>
</reference>
<dbReference type="GO" id="GO:0016831">
    <property type="term" value="F:carboxy-lyase activity"/>
    <property type="evidence" value="ECO:0007669"/>
    <property type="project" value="InterPro"/>
</dbReference>